<feature type="domain" description="Putative sugar diacid recognition" evidence="1">
    <location>
        <begin position="6"/>
        <end position="135"/>
    </location>
</feature>
<dbReference type="SUPFAM" id="SSF103190">
    <property type="entry name" value="Sensory domain-like"/>
    <property type="match status" value="1"/>
</dbReference>
<evidence type="ECO:0000313" key="4">
    <source>
        <dbReference type="Proteomes" id="UP000013085"/>
    </source>
</evidence>
<protein>
    <recommendedName>
        <fullName evidence="5">Carbohydrate diacid regulator</fullName>
    </recommendedName>
</protein>
<dbReference type="PATRIC" id="fig|999408.3.peg.781"/>
<sequence length="382" mass="43381">MLEFSSMAQDFVEATSSLVGGRTINIMDREGTIIASTEKERIGTFHQGAAEVIATGKPVLIETKDLPRYPGAKEGYNMPIFLKDELIGVVGIFGCEEQMLNVANLLKVYVTQHFAQQAMAQKQNVESEVRNRLLSLLLLGDTGQMETIYQLSALIPVQLVFPVKVIMIRACKRKNTREQMNHYTQLFQNMMWQGTLDRSRDVFGIQNNDCIIIHSVPRQGKGDEALDKIIAQVVRVEELCIAVSGTCARLEDIPGGMKESNTLISMEGGPVRNLEDSQVKIQYLLYKSLIHGGTKYAEMLYRKLTASQDARQAEVLLMTARIYYQENGSVQKASERLHLHKNTLLYRMKRLFQLLDLENETPFTREFLIRLIFIYHPIDDIT</sequence>
<dbReference type="RefSeq" id="WP_002586840.1">
    <property type="nucleotide sequence ID" value="NZ_KB850987.1"/>
</dbReference>
<dbReference type="EMBL" id="AGYR01000005">
    <property type="protein sequence ID" value="ENZ19348.1"/>
    <property type="molecule type" value="Genomic_DNA"/>
</dbReference>
<dbReference type="Pfam" id="PF13556">
    <property type="entry name" value="HTH_30"/>
    <property type="match status" value="1"/>
</dbReference>
<dbReference type="HOGENOM" id="CLU_043769_1_1_9"/>
<feature type="domain" description="PucR C-terminal helix-turn-helix" evidence="2">
    <location>
        <begin position="316"/>
        <end position="362"/>
    </location>
</feature>
<dbReference type="InterPro" id="IPR025736">
    <property type="entry name" value="PucR_C-HTH_dom"/>
</dbReference>
<dbReference type="Proteomes" id="UP000013085">
    <property type="component" value="Unassembled WGS sequence"/>
</dbReference>
<evidence type="ECO:0000313" key="3">
    <source>
        <dbReference type="EMBL" id="ENZ19348.1"/>
    </source>
</evidence>
<dbReference type="InterPro" id="IPR029151">
    <property type="entry name" value="Sensor-like_sf"/>
</dbReference>
<evidence type="ECO:0000259" key="1">
    <source>
        <dbReference type="Pfam" id="PF05651"/>
    </source>
</evidence>
<comment type="caution">
    <text evidence="3">The sequence shown here is derived from an EMBL/GenBank/DDBJ whole genome shotgun (WGS) entry which is preliminary data.</text>
</comment>
<evidence type="ECO:0000259" key="2">
    <source>
        <dbReference type="Pfam" id="PF13556"/>
    </source>
</evidence>
<organism evidence="3 4">
    <name type="scientific">[Clostridium] clostridioforme 90A8</name>
    <dbReference type="NCBI Taxonomy" id="999408"/>
    <lineage>
        <taxon>Bacteria</taxon>
        <taxon>Bacillati</taxon>
        <taxon>Bacillota</taxon>
        <taxon>Clostridia</taxon>
        <taxon>Lachnospirales</taxon>
        <taxon>Lachnospiraceae</taxon>
        <taxon>Enterocloster</taxon>
    </lineage>
</organism>
<dbReference type="Pfam" id="PF05651">
    <property type="entry name" value="Diacid_rec"/>
    <property type="match status" value="1"/>
</dbReference>
<evidence type="ECO:0008006" key="5">
    <source>
        <dbReference type="Google" id="ProtNLM"/>
    </source>
</evidence>
<dbReference type="AlphaFoldDB" id="A0A0E2HUD0"/>
<accession>A0A0E2HUD0</accession>
<dbReference type="InterPro" id="IPR051448">
    <property type="entry name" value="CdaR-like_regulators"/>
</dbReference>
<dbReference type="Gene3D" id="1.10.10.2840">
    <property type="entry name" value="PucR C-terminal helix-turn-helix domain"/>
    <property type="match status" value="1"/>
</dbReference>
<dbReference type="PANTHER" id="PTHR33744:SF15">
    <property type="entry name" value="CARBOHYDRATE DIACID REGULATOR"/>
    <property type="match status" value="1"/>
</dbReference>
<proteinExistence type="predicted"/>
<dbReference type="InterPro" id="IPR008599">
    <property type="entry name" value="Diacid_rec"/>
</dbReference>
<dbReference type="InterPro" id="IPR042070">
    <property type="entry name" value="PucR_C-HTH_sf"/>
</dbReference>
<name>A0A0E2HUD0_9FIRM</name>
<gene>
    <name evidence="3" type="ORF">HMPREF1090_00732</name>
</gene>
<dbReference type="GeneID" id="57962406"/>
<dbReference type="PANTHER" id="PTHR33744">
    <property type="entry name" value="CARBOHYDRATE DIACID REGULATOR"/>
    <property type="match status" value="1"/>
</dbReference>
<reference evidence="3 4" key="1">
    <citation type="submission" date="2013-01" db="EMBL/GenBank/DDBJ databases">
        <title>The Genome Sequence of Clostridium clostridioforme 90A8.</title>
        <authorList>
            <consortium name="The Broad Institute Genome Sequencing Platform"/>
            <person name="Earl A."/>
            <person name="Ward D."/>
            <person name="Feldgarden M."/>
            <person name="Gevers D."/>
            <person name="Courvalin P."/>
            <person name="Lambert T."/>
            <person name="Walker B."/>
            <person name="Young S.K."/>
            <person name="Zeng Q."/>
            <person name="Gargeya S."/>
            <person name="Fitzgerald M."/>
            <person name="Haas B."/>
            <person name="Abouelleil A."/>
            <person name="Alvarado L."/>
            <person name="Arachchi H.M."/>
            <person name="Berlin A.M."/>
            <person name="Chapman S.B."/>
            <person name="Dewar J."/>
            <person name="Goldberg J."/>
            <person name="Griggs A."/>
            <person name="Gujja S."/>
            <person name="Hansen M."/>
            <person name="Howarth C."/>
            <person name="Imamovic A."/>
            <person name="Larimer J."/>
            <person name="McCowan C."/>
            <person name="Murphy C."/>
            <person name="Neiman D."/>
            <person name="Pearson M."/>
            <person name="Priest M."/>
            <person name="Roberts A."/>
            <person name="Saif S."/>
            <person name="Shea T."/>
            <person name="Sisk P."/>
            <person name="Sykes S."/>
            <person name="Wortman J."/>
            <person name="Nusbaum C."/>
            <person name="Birren B."/>
        </authorList>
    </citation>
    <scope>NUCLEOTIDE SEQUENCE [LARGE SCALE GENOMIC DNA]</scope>
    <source>
        <strain evidence="3 4">90A8</strain>
    </source>
</reference>